<comment type="caution">
    <text evidence="1">The sequence shown here is derived from an EMBL/GenBank/DDBJ whole genome shotgun (WGS) entry which is preliminary data.</text>
</comment>
<sequence length="174" mass="17722">MRWAGSQLPNSAVRGNAGPRSQGAGDSDRLASGEERRALPQHGRSVVAHPPSSALAPPAPDFTALPSHTALADRQQQREDAGCLVASDAPGRVAATPPGLYSAGLDPHAQLARNPPTNPLPRLPSAMEHPVPCADAGPPGTAAIAGPPTRTDAVHDAPAAATCGPEFRRQSVPS</sequence>
<proteinExistence type="predicted"/>
<name>A0ACC1JNB1_9FUNG</name>
<feature type="non-terminal residue" evidence="1">
    <location>
        <position position="174"/>
    </location>
</feature>
<organism evidence="1 2">
    <name type="scientific">Coemansia nantahalensis</name>
    <dbReference type="NCBI Taxonomy" id="2789366"/>
    <lineage>
        <taxon>Eukaryota</taxon>
        <taxon>Fungi</taxon>
        <taxon>Fungi incertae sedis</taxon>
        <taxon>Zoopagomycota</taxon>
        <taxon>Kickxellomycotina</taxon>
        <taxon>Kickxellomycetes</taxon>
        <taxon>Kickxellales</taxon>
        <taxon>Kickxellaceae</taxon>
        <taxon>Coemansia</taxon>
    </lineage>
</organism>
<dbReference type="Proteomes" id="UP001140234">
    <property type="component" value="Unassembled WGS sequence"/>
</dbReference>
<evidence type="ECO:0000313" key="2">
    <source>
        <dbReference type="Proteomes" id="UP001140234"/>
    </source>
</evidence>
<evidence type="ECO:0000313" key="1">
    <source>
        <dbReference type="EMBL" id="KAJ2764059.1"/>
    </source>
</evidence>
<dbReference type="EMBL" id="JANBUJ010002499">
    <property type="protein sequence ID" value="KAJ2764059.1"/>
    <property type="molecule type" value="Genomic_DNA"/>
</dbReference>
<reference evidence="1" key="1">
    <citation type="submission" date="2022-07" db="EMBL/GenBank/DDBJ databases">
        <title>Phylogenomic reconstructions and comparative analyses of Kickxellomycotina fungi.</title>
        <authorList>
            <person name="Reynolds N.K."/>
            <person name="Stajich J.E."/>
            <person name="Barry K."/>
            <person name="Grigoriev I.V."/>
            <person name="Crous P."/>
            <person name="Smith M.E."/>
        </authorList>
    </citation>
    <scope>NUCLEOTIDE SEQUENCE</scope>
    <source>
        <strain evidence="1">CBS 109366</strain>
    </source>
</reference>
<keyword evidence="2" id="KW-1185">Reference proteome</keyword>
<gene>
    <name evidence="1" type="ORF">IWQ57_005322</name>
</gene>
<protein>
    <submittedName>
        <fullName evidence="1">Uncharacterized protein</fullName>
    </submittedName>
</protein>
<accession>A0ACC1JNB1</accession>